<dbReference type="EMBL" id="JAHVJA010000002">
    <property type="protein sequence ID" value="MBY6139348.1"/>
    <property type="molecule type" value="Genomic_DNA"/>
</dbReference>
<keyword evidence="1" id="KW-1133">Transmembrane helix</keyword>
<comment type="caution">
    <text evidence="2">The sequence shown here is derived from an EMBL/GenBank/DDBJ whole genome shotgun (WGS) entry which is preliminary data.</text>
</comment>
<dbReference type="RefSeq" id="WP_222507944.1">
    <property type="nucleotide sequence ID" value="NZ_JAHVJA010000002.1"/>
</dbReference>
<gene>
    <name evidence="2" type="ORF">KUV26_07880</name>
</gene>
<evidence type="ECO:0000256" key="1">
    <source>
        <dbReference type="SAM" id="Phobius"/>
    </source>
</evidence>
<keyword evidence="1" id="KW-0472">Membrane</keyword>
<keyword evidence="3" id="KW-1185">Reference proteome</keyword>
<feature type="transmembrane region" description="Helical" evidence="1">
    <location>
        <begin position="80"/>
        <end position="105"/>
    </location>
</feature>
<evidence type="ECO:0000313" key="2">
    <source>
        <dbReference type="EMBL" id="MBY6139348.1"/>
    </source>
</evidence>
<feature type="transmembrane region" description="Helical" evidence="1">
    <location>
        <begin position="160"/>
        <end position="178"/>
    </location>
</feature>
<dbReference type="Proteomes" id="UP000766629">
    <property type="component" value="Unassembled WGS sequence"/>
</dbReference>
<feature type="transmembrane region" description="Helical" evidence="1">
    <location>
        <begin position="126"/>
        <end position="148"/>
    </location>
</feature>
<sequence length="312" mass="32330">MLRVLAYAARHGRAAMVLGLLAGLLLPGLASALQPWLPHLVAGLLFLNAYRIGLRKAAGGLADGIGTLKAVALLQVALPLAALALAAVLGVAQTPAAVALILMLSAPSVTGSPNITALMGHAPEPAFRLLITGTALMPLTVIPVFLLAPGLGDLGEVLRAAGRLIGAIGLTVTAAFLLRRLTLPEMHQDQARAIDGLTMIALAVIVVGLMAALGPALRTDPVLVLQWLGFALVANLGLQVMVFAVSRRRAGSGAVPVSVVAGNRNFALFLIALPAATTEPLLIFLGCYQIPMYLTAILMEPLYRRGTLRTGR</sequence>
<name>A0ABS7NDQ7_9RHOB</name>
<dbReference type="Gene3D" id="1.20.1530.20">
    <property type="match status" value="1"/>
</dbReference>
<dbReference type="InterPro" id="IPR038770">
    <property type="entry name" value="Na+/solute_symporter_sf"/>
</dbReference>
<feature type="transmembrane region" description="Helical" evidence="1">
    <location>
        <begin position="199"/>
        <end position="217"/>
    </location>
</feature>
<evidence type="ECO:0008006" key="4">
    <source>
        <dbReference type="Google" id="ProtNLM"/>
    </source>
</evidence>
<keyword evidence="1" id="KW-0812">Transmembrane</keyword>
<reference evidence="2 3" key="1">
    <citation type="submission" date="2021-06" db="EMBL/GenBank/DDBJ databases">
        <title>50 bacteria genomes isolated from Dapeng, Shenzhen, China.</title>
        <authorList>
            <person name="Zheng W."/>
            <person name="Yu S."/>
            <person name="Huang Y."/>
        </authorList>
    </citation>
    <scope>NUCLEOTIDE SEQUENCE [LARGE SCALE GENOMIC DNA]</scope>
    <source>
        <strain evidence="2 3">DP1N14-2</strain>
    </source>
</reference>
<accession>A0ABS7NDQ7</accession>
<protein>
    <recommendedName>
        <fullName evidence="4">Bile acid:sodium symporter</fullName>
    </recommendedName>
</protein>
<organism evidence="2 3">
    <name type="scientific">Leisingera daeponensis</name>
    <dbReference type="NCBI Taxonomy" id="405746"/>
    <lineage>
        <taxon>Bacteria</taxon>
        <taxon>Pseudomonadati</taxon>
        <taxon>Pseudomonadota</taxon>
        <taxon>Alphaproteobacteria</taxon>
        <taxon>Rhodobacterales</taxon>
        <taxon>Roseobacteraceae</taxon>
        <taxon>Leisingera</taxon>
    </lineage>
</organism>
<feature type="transmembrane region" description="Helical" evidence="1">
    <location>
        <begin position="223"/>
        <end position="245"/>
    </location>
</feature>
<proteinExistence type="predicted"/>
<evidence type="ECO:0000313" key="3">
    <source>
        <dbReference type="Proteomes" id="UP000766629"/>
    </source>
</evidence>